<feature type="transmembrane region" description="Helical" evidence="1">
    <location>
        <begin position="67"/>
        <end position="88"/>
    </location>
</feature>
<gene>
    <name evidence="2" type="ORF">Hamer_G012384</name>
</gene>
<sequence>VSVSVALGLFRGVPLTLGDPQHDSLSVGTDADFFAGGVMVAAMLITPLLFVFYVTGVVHIQQTILELAINFLFFSFLFISASVSMSFWHQPTYYWKDYKAAGISMGVFLYISSAAYLVDTVLASKNYCCQPKQTNDSTA</sequence>
<protein>
    <recommendedName>
        <fullName evidence="4">MARVEL domain-containing protein</fullName>
    </recommendedName>
</protein>
<dbReference type="EMBL" id="JAHLQT010014894">
    <property type="protein sequence ID" value="KAG7170142.1"/>
    <property type="molecule type" value="Genomic_DNA"/>
</dbReference>
<keyword evidence="1" id="KW-0812">Transmembrane</keyword>
<feature type="transmembrane region" description="Helical" evidence="1">
    <location>
        <begin position="34"/>
        <end position="55"/>
    </location>
</feature>
<evidence type="ECO:0008006" key="4">
    <source>
        <dbReference type="Google" id="ProtNLM"/>
    </source>
</evidence>
<proteinExistence type="predicted"/>
<accession>A0A8J5K7G8</accession>
<feature type="transmembrane region" description="Helical" evidence="1">
    <location>
        <begin position="100"/>
        <end position="118"/>
    </location>
</feature>
<keyword evidence="1" id="KW-1133">Transmembrane helix</keyword>
<feature type="non-terminal residue" evidence="2">
    <location>
        <position position="139"/>
    </location>
</feature>
<keyword evidence="1" id="KW-0472">Membrane</keyword>
<dbReference type="Proteomes" id="UP000747542">
    <property type="component" value="Unassembled WGS sequence"/>
</dbReference>
<evidence type="ECO:0000313" key="2">
    <source>
        <dbReference type="EMBL" id="KAG7170142.1"/>
    </source>
</evidence>
<evidence type="ECO:0000256" key="1">
    <source>
        <dbReference type="SAM" id="Phobius"/>
    </source>
</evidence>
<evidence type="ECO:0000313" key="3">
    <source>
        <dbReference type="Proteomes" id="UP000747542"/>
    </source>
</evidence>
<organism evidence="2 3">
    <name type="scientific">Homarus americanus</name>
    <name type="common">American lobster</name>
    <dbReference type="NCBI Taxonomy" id="6706"/>
    <lineage>
        <taxon>Eukaryota</taxon>
        <taxon>Metazoa</taxon>
        <taxon>Ecdysozoa</taxon>
        <taxon>Arthropoda</taxon>
        <taxon>Crustacea</taxon>
        <taxon>Multicrustacea</taxon>
        <taxon>Malacostraca</taxon>
        <taxon>Eumalacostraca</taxon>
        <taxon>Eucarida</taxon>
        <taxon>Decapoda</taxon>
        <taxon>Pleocyemata</taxon>
        <taxon>Astacidea</taxon>
        <taxon>Nephropoidea</taxon>
        <taxon>Nephropidae</taxon>
        <taxon>Homarus</taxon>
    </lineage>
</organism>
<name>A0A8J5K7G8_HOMAM</name>
<reference evidence="2" key="1">
    <citation type="journal article" date="2021" name="Sci. Adv.">
        <title>The American lobster genome reveals insights on longevity, neural, and immune adaptations.</title>
        <authorList>
            <person name="Polinski J.M."/>
            <person name="Zimin A.V."/>
            <person name="Clark K.F."/>
            <person name="Kohn A.B."/>
            <person name="Sadowski N."/>
            <person name="Timp W."/>
            <person name="Ptitsyn A."/>
            <person name="Khanna P."/>
            <person name="Romanova D.Y."/>
            <person name="Williams P."/>
            <person name="Greenwood S.J."/>
            <person name="Moroz L.L."/>
            <person name="Walt D.R."/>
            <person name="Bodnar A.G."/>
        </authorList>
    </citation>
    <scope>NUCLEOTIDE SEQUENCE</scope>
    <source>
        <strain evidence="2">GMGI-L3</strain>
    </source>
</reference>
<comment type="caution">
    <text evidence="2">The sequence shown here is derived from an EMBL/GenBank/DDBJ whole genome shotgun (WGS) entry which is preliminary data.</text>
</comment>
<dbReference type="AlphaFoldDB" id="A0A8J5K7G8"/>
<keyword evidence="3" id="KW-1185">Reference proteome</keyword>